<dbReference type="GO" id="GO:0046983">
    <property type="term" value="F:protein dimerization activity"/>
    <property type="evidence" value="ECO:0007669"/>
    <property type="project" value="InterPro"/>
</dbReference>
<evidence type="ECO:0000259" key="1">
    <source>
        <dbReference type="Pfam" id="PF05699"/>
    </source>
</evidence>
<dbReference type="EMBL" id="GGMS01012150">
    <property type="protein sequence ID" value="MBY81353.1"/>
    <property type="molecule type" value="Transcribed_RNA"/>
</dbReference>
<reference evidence="2" key="1">
    <citation type="submission" date="2018-04" db="EMBL/GenBank/DDBJ databases">
        <title>Transcriptome assembly of Sipha flava.</title>
        <authorList>
            <person name="Scully E.D."/>
            <person name="Geib S.M."/>
            <person name="Palmer N.A."/>
            <person name="Koch K."/>
            <person name="Bradshaw J."/>
            <person name="Heng-Moss T."/>
            <person name="Sarath G."/>
        </authorList>
    </citation>
    <scope>NUCLEOTIDE SEQUENCE</scope>
</reference>
<dbReference type="InterPro" id="IPR052958">
    <property type="entry name" value="IFN-induced_PKR_regulator"/>
</dbReference>
<name>A0A2S2QUL2_9HEMI</name>
<dbReference type="SUPFAM" id="SSF53098">
    <property type="entry name" value="Ribonuclease H-like"/>
    <property type="match status" value="1"/>
</dbReference>
<gene>
    <name evidence="2" type="primary">Prkrir_3</name>
    <name evidence="2" type="ORF">g.34248</name>
</gene>
<keyword evidence="2" id="KW-0808">Transferase</keyword>
<keyword evidence="2" id="KW-0418">Kinase</keyword>
<evidence type="ECO:0000313" key="2">
    <source>
        <dbReference type="EMBL" id="MBY81353.1"/>
    </source>
</evidence>
<organism evidence="2">
    <name type="scientific">Sipha flava</name>
    <name type="common">yellow sugarcane aphid</name>
    <dbReference type="NCBI Taxonomy" id="143950"/>
    <lineage>
        <taxon>Eukaryota</taxon>
        <taxon>Metazoa</taxon>
        <taxon>Ecdysozoa</taxon>
        <taxon>Arthropoda</taxon>
        <taxon>Hexapoda</taxon>
        <taxon>Insecta</taxon>
        <taxon>Pterygota</taxon>
        <taxon>Neoptera</taxon>
        <taxon>Paraneoptera</taxon>
        <taxon>Hemiptera</taxon>
        <taxon>Sternorrhyncha</taxon>
        <taxon>Aphidomorpha</taxon>
        <taxon>Aphidoidea</taxon>
        <taxon>Aphididae</taxon>
        <taxon>Sipha</taxon>
    </lineage>
</organism>
<dbReference type="InterPro" id="IPR008906">
    <property type="entry name" value="HATC_C_dom"/>
</dbReference>
<proteinExistence type="predicted"/>
<feature type="domain" description="HAT C-terminal dimerisation" evidence="1">
    <location>
        <begin position="336"/>
        <end position="395"/>
    </location>
</feature>
<accession>A0A2S2QUL2</accession>
<dbReference type="AlphaFoldDB" id="A0A2S2QUL2"/>
<dbReference type="Pfam" id="PF05699">
    <property type="entry name" value="Dimer_Tnp_hAT"/>
    <property type="match status" value="1"/>
</dbReference>
<dbReference type="OrthoDB" id="6624001at2759"/>
<protein>
    <submittedName>
        <fullName evidence="2">Repressor of the inhibitor of the protein kinase</fullName>
    </submittedName>
</protein>
<dbReference type="PANTHER" id="PTHR46289">
    <property type="entry name" value="52 KDA REPRESSOR OF THE INHIBITOR OF THE PROTEIN KINASE-LIKE PROTEIN-RELATED"/>
    <property type="match status" value="1"/>
</dbReference>
<sequence>MFGKFHGAQKELSKLANHHIPYIPCQAHRVNTFLEHGCNASIIILNLIGNLESLYVFFNASTKRYGIFSKKLSEIEGSLQLCNLSKTRWTSRAESVKAVWTSFEIILETLQEISSSNLYDRKTKSQSIALFKKITTFDFIVSIIFMKNVLYKLIALTEKLEAKELNIIDASNLIEGAIKSLENINKDSDGLDTIIDAALIFSRKLDLDPIEDFKKHHHKRSIPKIIDSNPMTQSDFSLKLFYRKEFKQVLDTLISLTTEHLKITIETLKPLFNIFKMPFDNNTCSLENVAGAVKLFPEMTNSAKIHDIDAIHAEIEILLNQCDGENLNNIFEKSESSKSILPWVNRICHLALTAPVITASDERMFSKLKLIKNYLRSKMADQRLNALMMLSCEKDITDTLDIDDLVHKWATLKQRRVQL</sequence>
<dbReference type="PANTHER" id="PTHR46289:SF19">
    <property type="entry name" value="ZINC FINGER MYM-TYPE CONTAINING 1"/>
    <property type="match status" value="1"/>
</dbReference>
<dbReference type="GO" id="GO:0016301">
    <property type="term" value="F:kinase activity"/>
    <property type="evidence" value="ECO:0007669"/>
    <property type="project" value="UniProtKB-KW"/>
</dbReference>
<dbReference type="InterPro" id="IPR012337">
    <property type="entry name" value="RNaseH-like_sf"/>
</dbReference>